<organism evidence="1 2">
    <name type="scientific">Kutzneria kofuensis</name>
    <dbReference type="NCBI Taxonomy" id="103725"/>
    <lineage>
        <taxon>Bacteria</taxon>
        <taxon>Bacillati</taxon>
        <taxon>Actinomycetota</taxon>
        <taxon>Actinomycetes</taxon>
        <taxon>Pseudonocardiales</taxon>
        <taxon>Pseudonocardiaceae</taxon>
        <taxon>Kutzneria</taxon>
    </lineage>
</organism>
<evidence type="ECO:0000313" key="2">
    <source>
        <dbReference type="Proteomes" id="UP000585638"/>
    </source>
</evidence>
<sequence>MIVNDANEATHFARGYLRSALGRVVDGWPELMRSKQGRATALQEVALAVSVLEMDDPTLIEWANAVCDSMRGDRGE</sequence>
<proteinExistence type="predicted"/>
<name>A0A7W9KF49_9PSEU</name>
<gene>
    <name evidence="1" type="ORF">BJ998_002214</name>
</gene>
<dbReference type="AlphaFoldDB" id="A0A7W9KF49"/>
<reference evidence="1 2" key="1">
    <citation type="submission" date="2020-08" db="EMBL/GenBank/DDBJ databases">
        <title>Sequencing the genomes of 1000 actinobacteria strains.</title>
        <authorList>
            <person name="Klenk H.-P."/>
        </authorList>
    </citation>
    <scope>NUCLEOTIDE SEQUENCE [LARGE SCALE GENOMIC DNA]</scope>
    <source>
        <strain evidence="1 2">DSM 43851</strain>
    </source>
</reference>
<accession>A0A7W9KF49</accession>
<dbReference type="Proteomes" id="UP000585638">
    <property type="component" value="Unassembled WGS sequence"/>
</dbReference>
<evidence type="ECO:0000313" key="1">
    <source>
        <dbReference type="EMBL" id="MBB5891018.1"/>
    </source>
</evidence>
<protein>
    <submittedName>
        <fullName evidence="1">Uncharacterized protein</fullName>
    </submittedName>
</protein>
<keyword evidence="2" id="KW-1185">Reference proteome</keyword>
<comment type="caution">
    <text evidence="1">The sequence shown here is derived from an EMBL/GenBank/DDBJ whole genome shotgun (WGS) entry which is preliminary data.</text>
</comment>
<dbReference type="RefSeq" id="WP_184860856.1">
    <property type="nucleotide sequence ID" value="NZ_BAAAWY010000038.1"/>
</dbReference>
<dbReference type="EMBL" id="JACHIR010000001">
    <property type="protein sequence ID" value="MBB5891018.1"/>
    <property type="molecule type" value="Genomic_DNA"/>
</dbReference>